<accession>W9V4B8</accession>
<dbReference type="InterPro" id="IPR014044">
    <property type="entry name" value="CAP_dom"/>
</dbReference>
<dbReference type="AlphaFoldDB" id="W9V4B8"/>
<dbReference type="STRING" id="1229521.D791_01159"/>
<keyword evidence="1" id="KW-0472">Membrane</keyword>
<dbReference type="Proteomes" id="UP000019464">
    <property type="component" value="Unassembled WGS sequence"/>
</dbReference>
<proteinExistence type="predicted"/>
<gene>
    <name evidence="3" type="ORF">D791_01159</name>
</gene>
<feature type="domain" description="SCP" evidence="2">
    <location>
        <begin position="106"/>
        <end position="210"/>
    </location>
</feature>
<dbReference type="InterPro" id="IPR035940">
    <property type="entry name" value="CAP_sf"/>
</dbReference>
<dbReference type="Pfam" id="PF00188">
    <property type="entry name" value="CAP"/>
    <property type="match status" value="1"/>
</dbReference>
<dbReference type="Gene3D" id="3.40.33.10">
    <property type="entry name" value="CAP"/>
    <property type="match status" value="1"/>
</dbReference>
<evidence type="ECO:0000259" key="2">
    <source>
        <dbReference type="Pfam" id="PF00188"/>
    </source>
</evidence>
<dbReference type="CDD" id="cd05379">
    <property type="entry name" value="CAP_bacterial"/>
    <property type="match status" value="1"/>
</dbReference>
<dbReference type="EMBL" id="AONB01000004">
    <property type="protein sequence ID" value="EXJ11786.1"/>
    <property type="molecule type" value="Genomic_DNA"/>
</dbReference>
<dbReference type="SUPFAM" id="SSF55797">
    <property type="entry name" value="PR-1-like"/>
    <property type="match status" value="1"/>
</dbReference>
<protein>
    <submittedName>
        <fullName evidence="3">Cysteine-rich secretory protein family protein</fullName>
    </submittedName>
</protein>
<evidence type="ECO:0000313" key="3">
    <source>
        <dbReference type="EMBL" id="EXJ11786.1"/>
    </source>
</evidence>
<reference evidence="3 4" key="2">
    <citation type="journal article" date="2015" name="Syst. Appl. Microbiol.">
        <title>Nitrincola nitratireducens sp. nov. isolated from a haloalkaline crater lake.</title>
        <authorList>
            <person name="Singh A."/>
            <person name="Vaidya B."/>
            <person name="Tanuku N.R."/>
            <person name="Pinnaka A.K."/>
        </authorList>
    </citation>
    <scope>NUCLEOTIDE SEQUENCE [LARGE SCALE GENOMIC DNA]</scope>
    <source>
        <strain evidence="3 4">AK23</strain>
    </source>
</reference>
<reference evidence="4" key="1">
    <citation type="submission" date="2012-11" db="EMBL/GenBank/DDBJ databases">
        <authorList>
            <person name="Singh A."/>
            <person name="Pinnaka A.K."/>
            <person name="Vaidya B."/>
        </authorList>
    </citation>
    <scope>NUCLEOTIDE SEQUENCE [LARGE SCALE GENOMIC DNA]</scope>
    <source>
        <strain evidence="4">AK23</strain>
    </source>
</reference>
<keyword evidence="1" id="KW-1133">Transmembrane helix</keyword>
<keyword evidence="1" id="KW-0812">Transmembrane</keyword>
<comment type="caution">
    <text evidence="3">The sequence shown here is derived from an EMBL/GenBank/DDBJ whole genome shotgun (WGS) entry which is preliminary data.</text>
</comment>
<keyword evidence="4" id="KW-1185">Reference proteome</keyword>
<evidence type="ECO:0000256" key="1">
    <source>
        <dbReference type="SAM" id="Phobius"/>
    </source>
</evidence>
<sequence length="410" mass="46149">MRVFHVLIQNNAFNPNMPQGSVMLPFQFHPRGFYSFLMMVGGMCLATPLMAVDFKGHFFDVSDREQVRQFYNTVYRSSDGVLANWTGSIESCDAGRVSEAYEAATLRRINWYRAFAGVPSTIVLDETYSRKAQETALLLSANNTLTHFPTSDMRCYSAAGDEGAQKSNLTYGQAGAGSVKNQFEDYGSSNKSVGHRRWLLYPFTQKMGVGNVVPESPNPRIGAVWVLDPPNLASWGAPRPETREAFVAWPPPGFIPYPLVYPRWSFTYPNADFSDAQVTLFRNGEAHPLMLEPYEVGAGENTLVWIPSPYKDGDRWQSVAEDEQYEVIIDGVRIAGALQTFNYSVTIFDPLYSAQGVFSESMLPQGPEQLYRDDEVAFSIFGLHFTDGYEWSVQTILESEARYDAEWMMI</sequence>
<feature type="transmembrane region" description="Helical" evidence="1">
    <location>
        <begin position="33"/>
        <end position="52"/>
    </location>
</feature>
<organism evidence="3 4">
    <name type="scientific">Nitrincola nitratireducens</name>
    <dbReference type="NCBI Taxonomy" id="1229521"/>
    <lineage>
        <taxon>Bacteria</taxon>
        <taxon>Pseudomonadati</taxon>
        <taxon>Pseudomonadota</taxon>
        <taxon>Gammaproteobacteria</taxon>
        <taxon>Oceanospirillales</taxon>
        <taxon>Oceanospirillaceae</taxon>
        <taxon>Nitrincola</taxon>
    </lineage>
</organism>
<name>W9V4B8_9GAMM</name>
<evidence type="ECO:0000313" key="4">
    <source>
        <dbReference type="Proteomes" id="UP000019464"/>
    </source>
</evidence>